<evidence type="ECO:0000313" key="1">
    <source>
        <dbReference type="EMBL" id="TPG53247.1"/>
    </source>
</evidence>
<protein>
    <submittedName>
        <fullName evidence="1">Uncharacterized protein</fullName>
    </submittedName>
</protein>
<name>A0A502FUF6_9PROT</name>
<dbReference type="AlphaFoldDB" id="A0A502FUF6"/>
<comment type="caution">
    <text evidence="1">The sequence shown here is derived from an EMBL/GenBank/DDBJ whole genome shotgun (WGS) entry which is preliminary data.</text>
</comment>
<evidence type="ECO:0000313" key="2">
    <source>
        <dbReference type="Proteomes" id="UP000317078"/>
    </source>
</evidence>
<dbReference type="RefSeq" id="WP_140884949.1">
    <property type="nucleotide sequence ID" value="NZ_RCZP01000018.1"/>
</dbReference>
<reference evidence="1 2" key="1">
    <citation type="journal article" date="2019" name="Environ. Microbiol.">
        <title>Species interactions and distinct microbial communities in high Arctic permafrost affected cryosols are associated with the CH4 and CO2 gas fluxes.</title>
        <authorList>
            <person name="Altshuler I."/>
            <person name="Hamel J."/>
            <person name="Turney S."/>
            <person name="Magnuson E."/>
            <person name="Levesque R."/>
            <person name="Greer C."/>
            <person name="Whyte L.G."/>
        </authorList>
    </citation>
    <scope>NUCLEOTIDE SEQUENCE [LARGE SCALE GENOMIC DNA]</scope>
    <source>
        <strain evidence="1 2">S9.3B</strain>
    </source>
</reference>
<gene>
    <name evidence="1" type="ORF">EAH89_17155</name>
</gene>
<dbReference type="Proteomes" id="UP000317078">
    <property type="component" value="Unassembled WGS sequence"/>
</dbReference>
<keyword evidence="2" id="KW-1185">Reference proteome</keyword>
<proteinExistence type="predicted"/>
<accession>A0A502FUF6</accession>
<sequence length="75" mass="7909">MLTLLPTWEPVAPVRPVPSREQAVWLAALAAEQAALSAAHAHELRSEGKPRAAALADADAELARGTVDMLQELAS</sequence>
<organism evidence="1 2">
    <name type="scientific">Muricoccus nepalensis</name>
    <dbReference type="NCBI Taxonomy" id="1854500"/>
    <lineage>
        <taxon>Bacteria</taxon>
        <taxon>Pseudomonadati</taxon>
        <taxon>Pseudomonadota</taxon>
        <taxon>Alphaproteobacteria</taxon>
        <taxon>Acetobacterales</taxon>
        <taxon>Roseomonadaceae</taxon>
        <taxon>Muricoccus</taxon>
    </lineage>
</organism>
<dbReference type="EMBL" id="RCZP01000018">
    <property type="protein sequence ID" value="TPG53247.1"/>
    <property type="molecule type" value="Genomic_DNA"/>
</dbReference>